<dbReference type="Gene3D" id="3.40.50.2000">
    <property type="entry name" value="Glycogen Phosphorylase B"/>
    <property type="match status" value="2"/>
</dbReference>
<dbReference type="GO" id="GO:1901137">
    <property type="term" value="P:carbohydrate derivative biosynthetic process"/>
    <property type="evidence" value="ECO:0007669"/>
    <property type="project" value="UniProtKB-ARBA"/>
</dbReference>
<dbReference type="Pfam" id="PF00534">
    <property type="entry name" value="Glycos_transf_1"/>
    <property type="match status" value="1"/>
</dbReference>
<feature type="region of interest" description="Disordered" evidence="4">
    <location>
        <begin position="590"/>
        <end position="610"/>
    </location>
</feature>
<comment type="caution">
    <text evidence="7">The sequence shown here is derived from an EMBL/GenBank/DDBJ whole genome shotgun (WGS) entry which is preliminary data.</text>
</comment>
<proteinExistence type="predicted"/>
<feature type="compositionally biased region" description="Low complexity" evidence="4">
    <location>
        <begin position="592"/>
        <end position="601"/>
    </location>
</feature>
<dbReference type="InterPro" id="IPR050194">
    <property type="entry name" value="Glycosyltransferase_grp1"/>
</dbReference>
<evidence type="ECO:0000256" key="3">
    <source>
        <dbReference type="ARBA" id="ARBA00022679"/>
    </source>
</evidence>
<dbReference type="AlphaFoldDB" id="A0A510URC7"/>
<evidence type="ECO:0000256" key="2">
    <source>
        <dbReference type="ARBA" id="ARBA00022676"/>
    </source>
</evidence>
<accession>A0A510URC7</accession>
<keyword evidence="2" id="KW-0328">Glycosyltransferase</keyword>
<evidence type="ECO:0000256" key="4">
    <source>
        <dbReference type="SAM" id="MobiDB-lite"/>
    </source>
</evidence>
<feature type="domain" description="Glycosyl transferase family 1" evidence="5">
    <location>
        <begin position="206"/>
        <end position="324"/>
    </location>
</feature>
<sequence>MLEGKRLVVTTPWYPVEGRPYDGIFVQESVAALGHPAELTTIVHVRNLPPGAEAGVTRSTTPYGELVRIDLPVDPMSPRVDTARLQREALRRADLPELRDADVVHAHVGMPTGWAVSGLLRPDQQLVVTEHATYLRTVLRLPEGAKLYGELMRRAQWYLAVSELEARRVRGLYPELGSRVRVIANPVDDERFTLRERTPTSLDRWVFVGNLIERKGVTTLVRAFAQWADERPRTAHLTLVGGGPDRDELVALVAELGLQDKVTFHGHARPDDLPGIFAEHDVLVHLSAFETFGLTVVEAAMSGLPVVVTTSSGPQETLSDAAASGMAEYVGLPATPESTVTAVHRLEDALPTADAAAVREVLVSRYGAQHYGERLRRALAGRPPVPAPAADAPLVLCLASTQLAARRLVRVQSEALRAGARVALVTAAENNGPQTEPYVDVLDLGPQVHRGPAHLVPHVIVDVVPKTLVRGVRRGCTLVASTSTPLRAPAQRGVNLTSKVLSKHHQLARRVETVLDRRVYSHIGPARIARHVVDEHGAWLDAHVPDVIVMGDEASVPLAWRLAQRYPDAEIVGAVSDAVVRDLVATARERAAAATQGSSAAPEPTAPTQD</sequence>
<dbReference type="Pfam" id="PF13439">
    <property type="entry name" value="Glyco_transf_4"/>
    <property type="match status" value="1"/>
</dbReference>
<dbReference type="PANTHER" id="PTHR45947">
    <property type="entry name" value="SULFOQUINOVOSYL TRANSFERASE SQD2"/>
    <property type="match status" value="1"/>
</dbReference>
<dbReference type="PANTHER" id="PTHR45947:SF3">
    <property type="entry name" value="SULFOQUINOVOSYL TRANSFERASE SQD2"/>
    <property type="match status" value="1"/>
</dbReference>
<dbReference type="OrthoDB" id="506201at2"/>
<keyword evidence="3" id="KW-0808">Transferase</keyword>
<evidence type="ECO:0000313" key="7">
    <source>
        <dbReference type="EMBL" id="GEK17159.1"/>
    </source>
</evidence>
<reference evidence="7 8" key="1">
    <citation type="submission" date="2019-07" db="EMBL/GenBank/DDBJ databases">
        <title>Whole genome shotgun sequence of Cellulomonas persica NBRC 101101.</title>
        <authorList>
            <person name="Hosoyama A."/>
            <person name="Uohara A."/>
            <person name="Ohji S."/>
            <person name="Ichikawa N."/>
        </authorList>
    </citation>
    <scope>NUCLEOTIDE SEQUENCE [LARGE SCALE GENOMIC DNA]</scope>
    <source>
        <strain evidence="7 8">NBRC 101101</strain>
    </source>
</reference>
<evidence type="ECO:0000313" key="8">
    <source>
        <dbReference type="Proteomes" id="UP000321386"/>
    </source>
</evidence>
<dbReference type="Proteomes" id="UP000321386">
    <property type="component" value="Unassembled WGS sequence"/>
</dbReference>
<evidence type="ECO:0000259" key="6">
    <source>
        <dbReference type="Pfam" id="PF13439"/>
    </source>
</evidence>
<dbReference type="InterPro" id="IPR028098">
    <property type="entry name" value="Glyco_trans_4-like_N"/>
</dbReference>
<name>A0A510URC7_9CELL</name>
<evidence type="ECO:0000259" key="5">
    <source>
        <dbReference type="Pfam" id="PF00534"/>
    </source>
</evidence>
<organism evidence="7 8">
    <name type="scientific">Cellulomonas persica</name>
    <dbReference type="NCBI Taxonomy" id="76861"/>
    <lineage>
        <taxon>Bacteria</taxon>
        <taxon>Bacillati</taxon>
        <taxon>Actinomycetota</taxon>
        <taxon>Actinomycetes</taxon>
        <taxon>Micrococcales</taxon>
        <taxon>Cellulomonadaceae</taxon>
        <taxon>Cellulomonas</taxon>
    </lineage>
</organism>
<dbReference type="RefSeq" id="WP_146805422.1">
    <property type="nucleotide sequence ID" value="NZ_BJUA01000003.1"/>
</dbReference>
<dbReference type="GO" id="GO:0016757">
    <property type="term" value="F:glycosyltransferase activity"/>
    <property type="evidence" value="ECO:0007669"/>
    <property type="project" value="UniProtKB-KW"/>
</dbReference>
<dbReference type="SUPFAM" id="SSF53756">
    <property type="entry name" value="UDP-Glycosyltransferase/glycogen phosphorylase"/>
    <property type="match status" value="1"/>
</dbReference>
<dbReference type="CDD" id="cd03801">
    <property type="entry name" value="GT4_PimA-like"/>
    <property type="match status" value="1"/>
</dbReference>
<gene>
    <name evidence="7" type="ORF">CPE01_08920</name>
</gene>
<protein>
    <recommendedName>
        <fullName evidence="1">D-inositol 3-phosphate glycosyltransferase</fullName>
    </recommendedName>
</protein>
<keyword evidence="8" id="KW-1185">Reference proteome</keyword>
<evidence type="ECO:0000256" key="1">
    <source>
        <dbReference type="ARBA" id="ARBA00021292"/>
    </source>
</evidence>
<dbReference type="EMBL" id="BJUA01000003">
    <property type="protein sequence ID" value="GEK17159.1"/>
    <property type="molecule type" value="Genomic_DNA"/>
</dbReference>
<dbReference type="InterPro" id="IPR001296">
    <property type="entry name" value="Glyco_trans_1"/>
</dbReference>
<feature type="domain" description="Glycosyltransferase subfamily 4-like N-terminal" evidence="6">
    <location>
        <begin position="76"/>
        <end position="191"/>
    </location>
</feature>